<organism evidence="3 4">
    <name type="scientific">Epilithonimonas hominis</name>
    <dbReference type="NCBI Taxonomy" id="420404"/>
    <lineage>
        <taxon>Bacteria</taxon>
        <taxon>Pseudomonadati</taxon>
        <taxon>Bacteroidota</taxon>
        <taxon>Flavobacteriia</taxon>
        <taxon>Flavobacteriales</taxon>
        <taxon>Weeksellaceae</taxon>
        <taxon>Chryseobacterium group</taxon>
        <taxon>Epilithonimonas</taxon>
    </lineage>
</organism>
<dbReference type="AlphaFoldDB" id="A0A1H6IUZ2"/>
<protein>
    <recommendedName>
        <fullName evidence="2">PorZ N-terminal beta-propeller domain-containing protein</fullName>
    </recommendedName>
</protein>
<name>A0A1H6IUZ2_9FLAO</name>
<dbReference type="Gene3D" id="2.60.40.4070">
    <property type="match status" value="1"/>
</dbReference>
<dbReference type="SUPFAM" id="SSF101898">
    <property type="entry name" value="NHL repeat"/>
    <property type="match status" value="1"/>
</dbReference>
<feature type="signal peptide" evidence="1">
    <location>
        <begin position="1"/>
        <end position="18"/>
    </location>
</feature>
<dbReference type="STRING" id="420404.SAMN05421793_10828"/>
<reference evidence="4" key="1">
    <citation type="submission" date="2016-10" db="EMBL/GenBank/DDBJ databases">
        <authorList>
            <person name="Varghese N."/>
            <person name="Submissions S."/>
        </authorList>
    </citation>
    <scope>NUCLEOTIDE SEQUENCE [LARGE SCALE GENOMIC DNA]</scope>
    <source>
        <strain evidence="4">DSM 19326</strain>
    </source>
</reference>
<dbReference type="RefSeq" id="WP_089768817.1">
    <property type="nucleotide sequence ID" value="NZ_FNWX01000008.1"/>
</dbReference>
<proteinExistence type="predicted"/>
<accession>A0A1H6IUZ2</accession>
<feature type="domain" description="PorZ N-terminal beta-propeller" evidence="2">
    <location>
        <begin position="44"/>
        <end position="197"/>
    </location>
</feature>
<sequence>MKKKLLLFLIFAHQILQAQNSKWSDLFSYNNVLKIREDGDRLVAATENGIFYYYPGTGEIKKLSKANGLHEVKISAFDYNPTTQTGIVGYQNGSMDVITPNGIFLIIDIPLANGYNGSKRINDIFINGDKAIISAGYGVSIFNVTKREFGDTAFFTTGAAYDAVNSAVLKDNIVYAATSKGLKYHELNATFPVYNSWVSPTNFQGDYKKIDASGIIAFASNNDLKFGNFPNLSTKSGFSNIQDVKVTENQIVVTDQTQVFVYGLNGTQQKNFNADESINTAIVYNSQVFTGTRFSGIYNEQKSSFRPDGPYNNLSYKISLLNNQIWVSTGGRSSYNESLPPYMGYYHYNGTNWIYPEYFKTNNQFNILDVVPNPSKPSEIFFTNYFFSGNKGIYKMDNNEFVKSYSLNPGNVYGDQPVGCVFDSNNELFCSASAIDGTLGAGFYYYDKSNDKFISKNLNVSNNAQKPLIKDKILYIPVPRVGGLIMYDYNNTPSTFSDDKFKLITKDNNLQVSQVYSVNVDNNDDVWIGTKEGLRILSNPKAAILESNPQTDPIIIEQNGIGEELFKDAEILQIAVDSGNQKWISIGGGGVFYISSSGDKTIYHFTKSNSPLPNDIVTDVKIDEKTGKVYFVTTDGIVVYQGDVTEVTSNFGNVLVYPNPVVYAQYKGNVRMRGLAQKTNIRITDAAGNLVHSAVTNGGYFEWNLNNQRGVRVASGIYYVLMTNEDGTDSATAKIAVVN</sequence>
<evidence type="ECO:0000256" key="1">
    <source>
        <dbReference type="SAM" id="SignalP"/>
    </source>
</evidence>
<keyword evidence="4" id="KW-1185">Reference proteome</keyword>
<gene>
    <name evidence="3" type="ORF">SAMN05421793_10828</name>
</gene>
<evidence type="ECO:0000313" key="4">
    <source>
        <dbReference type="Proteomes" id="UP000198555"/>
    </source>
</evidence>
<dbReference type="InterPro" id="IPR048954">
    <property type="entry name" value="PorZ_N"/>
</dbReference>
<feature type="chain" id="PRO_5011760073" description="PorZ N-terminal beta-propeller domain-containing protein" evidence="1">
    <location>
        <begin position="19"/>
        <end position="739"/>
    </location>
</feature>
<dbReference type="InterPro" id="IPR015943">
    <property type="entry name" value="WD40/YVTN_repeat-like_dom_sf"/>
</dbReference>
<dbReference type="EMBL" id="FNWX01000008">
    <property type="protein sequence ID" value="SEH50514.1"/>
    <property type="molecule type" value="Genomic_DNA"/>
</dbReference>
<dbReference type="Gene3D" id="2.130.10.10">
    <property type="entry name" value="YVTN repeat-like/Quinoprotein amine dehydrogenase"/>
    <property type="match status" value="1"/>
</dbReference>
<dbReference type="Pfam" id="PF21544">
    <property type="entry name" value="PorZ_N_b_propeller"/>
    <property type="match status" value="1"/>
</dbReference>
<dbReference type="Proteomes" id="UP000198555">
    <property type="component" value="Unassembled WGS sequence"/>
</dbReference>
<keyword evidence="1" id="KW-0732">Signal</keyword>
<evidence type="ECO:0000313" key="3">
    <source>
        <dbReference type="EMBL" id="SEH50514.1"/>
    </source>
</evidence>
<evidence type="ECO:0000259" key="2">
    <source>
        <dbReference type="Pfam" id="PF21544"/>
    </source>
</evidence>